<feature type="compositionally biased region" description="Low complexity" evidence="1">
    <location>
        <begin position="71"/>
        <end position="82"/>
    </location>
</feature>
<feature type="region of interest" description="Disordered" evidence="1">
    <location>
        <begin position="71"/>
        <end position="118"/>
    </location>
</feature>
<dbReference type="InParanoid" id="A0A4Q1BQ87"/>
<dbReference type="VEuPathDB" id="FungiDB:TREMEDRAFT_61310"/>
<comment type="caution">
    <text evidence="2">The sequence shown here is derived from an EMBL/GenBank/DDBJ whole genome shotgun (WGS) entry which is preliminary data.</text>
</comment>
<organism evidence="2 3">
    <name type="scientific">Tremella mesenterica</name>
    <name type="common">Jelly fungus</name>
    <dbReference type="NCBI Taxonomy" id="5217"/>
    <lineage>
        <taxon>Eukaryota</taxon>
        <taxon>Fungi</taxon>
        <taxon>Dikarya</taxon>
        <taxon>Basidiomycota</taxon>
        <taxon>Agaricomycotina</taxon>
        <taxon>Tremellomycetes</taxon>
        <taxon>Tremellales</taxon>
        <taxon>Tremellaceae</taxon>
        <taxon>Tremella</taxon>
    </lineage>
</organism>
<evidence type="ECO:0000313" key="3">
    <source>
        <dbReference type="Proteomes" id="UP000289152"/>
    </source>
</evidence>
<gene>
    <name evidence="2" type="ORF">M231_02541</name>
</gene>
<evidence type="ECO:0000313" key="2">
    <source>
        <dbReference type="EMBL" id="RXK40084.1"/>
    </source>
</evidence>
<reference evidence="2 3" key="1">
    <citation type="submission" date="2016-06" db="EMBL/GenBank/DDBJ databases">
        <title>Evolution of pathogenesis and genome organization in the Tremellales.</title>
        <authorList>
            <person name="Cuomo C."/>
            <person name="Litvintseva A."/>
            <person name="Heitman J."/>
            <person name="Chen Y."/>
            <person name="Sun S."/>
            <person name="Springer D."/>
            <person name="Dromer F."/>
            <person name="Young S."/>
            <person name="Zeng Q."/>
            <person name="Chapman S."/>
            <person name="Gujja S."/>
            <person name="Saif S."/>
            <person name="Birren B."/>
        </authorList>
    </citation>
    <scope>NUCLEOTIDE SEQUENCE [LARGE SCALE GENOMIC DNA]</scope>
    <source>
        <strain evidence="2 3">ATCC 28783</strain>
    </source>
</reference>
<dbReference type="AlphaFoldDB" id="A0A4Q1BQ87"/>
<name>A0A4Q1BQ87_TREME</name>
<accession>A0A4Q1BQ87</accession>
<keyword evidence="3" id="KW-1185">Reference proteome</keyword>
<evidence type="ECO:0000256" key="1">
    <source>
        <dbReference type="SAM" id="MobiDB-lite"/>
    </source>
</evidence>
<proteinExistence type="predicted"/>
<feature type="compositionally biased region" description="Polar residues" evidence="1">
    <location>
        <begin position="83"/>
        <end position="118"/>
    </location>
</feature>
<dbReference type="EMBL" id="SDIL01000022">
    <property type="protein sequence ID" value="RXK40084.1"/>
    <property type="molecule type" value="Genomic_DNA"/>
</dbReference>
<dbReference type="Proteomes" id="UP000289152">
    <property type="component" value="Unassembled WGS sequence"/>
</dbReference>
<protein>
    <submittedName>
        <fullName evidence="2">Uncharacterized protein</fullName>
    </submittedName>
</protein>
<sequence length="347" mass="38460">MSTKDAQTKSRPETIPMDLSSIIYSFPSTSAPSASITADPKVDFSGMIHSLTFHKPYRPVRSTNLTAKSTSGLLTGATSTSSVNKTGENTGRSVGPINSTAGESSGAQTSPTTFASNTSARDENRFTVVPHWIIELEDVGLRSRVFDAFDHLLEQTVREGQIFAAQLDDLDLDEEDKTKLKDIHTVRANKAPQYVEYRNFDPGEEAFLLHQINRTYHSTFPTTNPMSKDSFVPHDLLVLTDNVKALVDSERFTEASRWFDYLSDTKAIKSYQKSSVQVATFCAGRLLKGKAIGNGTTAYLEDPSSYKLWERYERVTAKPQDDEETINVEMIDDVTQDGKTMDGAEVI</sequence>